<evidence type="ECO:0000313" key="2">
    <source>
        <dbReference type="EMBL" id="RDE24357.1"/>
    </source>
</evidence>
<dbReference type="InterPro" id="IPR014966">
    <property type="entry name" value="FRG-dom"/>
</dbReference>
<gene>
    <name evidence="2" type="ORF">DV711_01860</name>
</gene>
<dbReference type="RefSeq" id="WP_114693944.1">
    <property type="nucleotide sequence ID" value="NZ_QQOH01000001.1"/>
</dbReference>
<reference evidence="2 3" key="1">
    <citation type="submission" date="2018-07" db="EMBL/GenBank/DDBJ databases">
        <title>Motiliproteus coralliicola sp. nov., a bacterium isolated from Coral.</title>
        <authorList>
            <person name="Wang G."/>
        </authorList>
    </citation>
    <scope>NUCLEOTIDE SEQUENCE [LARGE SCALE GENOMIC DNA]</scope>
    <source>
        <strain evidence="2 3">C34</strain>
    </source>
</reference>
<dbReference type="Pfam" id="PF08867">
    <property type="entry name" value="FRG"/>
    <property type="match status" value="1"/>
</dbReference>
<evidence type="ECO:0000259" key="1">
    <source>
        <dbReference type="SMART" id="SM00901"/>
    </source>
</evidence>
<feature type="domain" description="FRG" evidence="1">
    <location>
        <begin position="161"/>
        <end position="263"/>
    </location>
</feature>
<dbReference type="EMBL" id="QQOH01000001">
    <property type="protein sequence ID" value="RDE24357.1"/>
    <property type="molecule type" value="Genomic_DNA"/>
</dbReference>
<accession>A0A369WRR8</accession>
<dbReference type="Proteomes" id="UP000253769">
    <property type="component" value="Unassembled WGS sequence"/>
</dbReference>
<dbReference type="AlphaFoldDB" id="A0A369WRR8"/>
<protein>
    <submittedName>
        <fullName evidence="2">FRG domain-containing protein</fullName>
    </submittedName>
</protein>
<dbReference type="OrthoDB" id="9816036at2"/>
<dbReference type="SMART" id="SM00901">
    <property type="entry name" value="FRG"/>
    <property type="match status" value="1"/>
</dbReference>
<organism evidence="2 3">
    <name type="scientific">Motiliproteus coralliicola</name>
    <dbReference type="NCBI Taxonomy" id="2283196"/>
    <lineage>
        <taxon>Bacteria</taxon>
        <taxon>Pseudomonadati</taxon>
        <taxon>Pseudomonadota</taxon>
        <taxon>Gammaproteobacteria</taxon>
        <taxon>Oceanospirillales</taxon>
        <taxon>Oceanospirillaceae</taxon>
        <taxon>Motiliproteus</taxon>
    </lineage>
</organism>
<evidence type="ECO:0000313" key="3">
    <source>
        <dbReference type="Proteomes" id="UP000253769"/>
    </source>
</evidence>
<proteinExistence type="predicted"/>
<comment type="caution">
    <text evidence="2">The sequence shown here is derived from an EMBL/GenBank/DDBJ whole genome shotgun (WGS) entry which is preliminary data.</text>
</comment>
<name>A0A369WRR8_9GAMM</name>
<keyword evidence="3" id="KW-1185">Reference proteome</keyword>
<sequence length="376" mass="42715">MAWHIQGQWYGTSTEGNYTVASIDCRNGVYQGRISLLETLKINGKDEHIWNWSKFTAKEVGQHEFTGETGHSTFHTQQGLPLSETDIKLINDHYPGFEWPLTTTFTAKLISPSEMEVSWVSKYPTQEKRGSTTLERRIAGGSSIKRESISWADFRTKALEAEEGLVYRGQARHWKLQTSFHRTGRADLEAYLDHEIVEVERFLNADSDHIYDIRNDRSLGALLNLAQHHGYPTPLLDWTRSPFVAAFFAYENASALDKQKEVTIFVFNERKWSQMAGNQALLRSPALLLKTLELPSYGNTRVLPQQSVTMFSSADDIEGIIANNSGESDEYIRAFAIPSTERKEVMRDLSRMGLSWGGLFPGLDGVCKQLRSKHFN</sequence>